<name>T1HMZ2_RHOPR</name>
<keyword evidence="2" id="KW-1185">Reference proteome</keyword>
<protein>
    <submittedName>
        <fullName evidence="1">Uncharacterized protein</fullName>
    </submittedName>
</protein>
<accession>T1HMZ2</accession>
<proteinExistence type="predicted"/>
<dbReference type="eggNOG" id="KOG1721">
    <property type="taxonomic scope" value="Eukaryota"/>
</dbReference>
<evidence type="ECO:0000313" key="1">
    <source>
        <dbReference type="EnsemblMetazoa" id="RPRC005416-PA"/>
    </source>
</evidence>
<dbReference type="VEuPathDB" id="VectorBase:RPRC005416"/>
<dbReference type="Proteomes" id="UP000015103">
    <property type="component" value="Unassembled WGS sequence"/>
</dbReference>
<dbReference type="STRING" id="13249.T1HMZ2"/>
<organism evidence="1 2">
    <name type="scientific">Rhodnius prolixus</name>
    <name type="common">Triatomid bug</name>
    <dbReference type="NCBI Taxonomy" id="13249"/>
    <lineage>
        <taxon>Eukaryota</taxon>
        <taxon>Metazoa</taxon>
        <taxon>Ecdysozoa</taxon>
        <taxon>Arthropoda</taxon>
        <taxon>Hexapoda</taxon>
        <taxon>Insecta</taxon>
        <taxon>Pterygota</taxon>
        <taxon>Neoptera</taxon>
        <taxon>Paraneoptera</taxon>
        <taxon>Hemiptera</taxon>
        <taxon>Heteroptera</taxon>
        <taxon>Panheteroptera</taxon>
        <taxon>Cimicomorpha</taxon>
        <taxon>Reduviidae</taxon>
        <taxon>Triatominae</taxon>
        <taxon>Rhodnius</taxon>
    </lineage>
</organism>
<dbReference type="EnsemblMetazoa" id="RPRC005416-RA">
    <property type="protein sequence ID" value="RPRC005416-PA"/>
    <property type="gene ID" value="RPRC005416"/>
</dbReference>
<sequence>MLVNNASASNLLLWPKPQVKDLKFIHKNLKSLGINKLTSIGCGTGLLEWLLTAVTGIQVISIEVDKIYWSTKSRRYNFCELTFPDNEHFNECVTFPKYALLFCYFNNGKAFLEYLANYKGNVLIIIGPNVIGKYTNPMPYDSNIPSNWKLYNQRVMYGNDVIAIYLKVK</sequence>
<reference evidence="1" key="1">
    <citation type="submission" date="2015-05" db="UniProtKB">
        <authorList>
            <consortium name="EnsemblMetazoa"/>
        </authorList>
    </citation>
    <scope>IDENTIFICATION</scope>
</reference>
<dbReference type="AlphaFoldDB" id="T1HMZ2"/>
<dbReference type="HOGENOM" id="CLU_099582_0_0_1"/>
<evidence type="ECO:0000313" key="2">
    <source>
        <dbReference type="Proteomes" id="UP000015103"/>
    </source>
</evidence>
<dbReference type="InParanoid" id="T1HMZ2"/>
<dbReference type="EMBL" id="ACPB03011978">
    <property type="status" value="NOT_ANNOTATED_CDS"/>
    <property type="molecule type" value="Genomic_DNA"/>
</dbReference>
<dbReference type="OMA" id="GLLEWMI"/>